<evidence type="ECO:0000313" key="1">
    <source>
        <dbReference type="EMBL" id="CCO06294.1"/>
    </source>
</evidence>
<dbReference type="Proteomes" id="UP000027600">
    <property type="component" value="Chromosome II"/>
</dbReference>
<organism evidence="1 2">
    <name type="scientific">Ruminococcus bicirculans</name>
    <name type="common">ex Wegman et al. 2014</name>
    <dbReference type="NCBI Taxonomy" id="1160721"/>
    <lineage>
        <taxon>Bacteria</taxon>
        <taxon>Bacillati</taxon>
        <taxon>Bacillota</taxon>
        <taxon>Clostridia</taxon>
        <taxon>Eubacteriales</taxon>
        <taxon>Oscillospiraceae</taxon>
        <taxon>Ruminococcus</taxon>
    </lineage>
</organism>
<name>A0ABP1WKA8_9FIRM</name>
<evidence type="ECO:0008006" key="3">
    <source>
        <dbReference type="Google" id="ProtNLM"/>
    </source>
</evidence>
<keyword evidence="2" id="KW-1185">Reference proteome</keyword>
<gene>
    <name evidence="1" type="ORF">RBI_II00540</name>
</gene>
<evidence type="ECO:0000313" key="2">
    <source>
        <dbReference type="Proteomes" id="UP000027600"/>
    </source>
</evidence>
<proteinExistence type="predicted"/>
<dbReference type="EMBL" id="HF545617">
    <property type="protein sequence ID" value="CCO06294.1"/>
    <property type="molecule type" value="Genomic_DNA"/>
</dbReference>
<reference evidence="1 2" key="1">
    <citation type="journal article" date="2014" name="Int. J. Syst. Evol. Microbiol.">
        <title>Complete genome of a new Firmicutes species belonging to the dominant human colonic microbiota ('Ruminococcus bicirculans') reveals two chromosomes and a selective capacity to utilize plant glucans.</title>
        <authorList>
            <consortium name="NISC Comparative Sequencing Program"/>
            <person name="Wegmann U."/>
            <person name="Louis P."/>
            <person name="Goesmann A."/>
            <person name="Henrissat B."/>
            <person name="Duncan S.H."/>
            <person name="Flint H.J."/>
        </authorList>
    </citation>
    <scope>NUCLEOTIDE SEQUENCE [LARGE SCALE GENOMIC DNA]</scope>
    <source>
        <strain evidence="1 2">80/3</strain>
    </source>
</reference>
<accession>A0ABP1WKA8</accession>
<sequence length="91" mass="10984">MRCIIMIFNFKKDEYEMLVKYGDFEDLEYPYKLFPETSQIEINNKDVSMFQCIISNISVVYGMDENQNNMTDFGYKALDIYDKVYFQIHNE</sequence>
<protein>
    <recommendedName>
        <fullName evidence="3">Phage protein</fullName>
    </recommendedName>
</protein>